<comment type="catalytic activity">
    <reaction evidence="18 19">
        <text>alpha-ribazole 5'-phosphate + adenosylcob(III)inamide-GDP = adenosylcob(III)alamin 5'-phosphate + GMP + H(+)</text>
        <dbReference type="Rhea" id="RHEA:23560"/>
        <dbReference type="ChEBI" id="CHEBI:15378"/>
        <dbReference type="ChEBI" id="CHEBI:57918"/>
        <dbReference type="ChEBI" id="CHEBI:58115"/>
        <dbReference type="ChEBI" id="CHEBI:60487"/>
        <dbReference type="ChEBI" id="CHEBI:60493"/>
        <dbReference type="EC" id="2.7.8.26"/>
    </reaction>
</comment>
<evidence type="ECO:0000256" key="19">
    <source>
        <dbReference type="HAMAP-Rule" id="MF_00719"/>
    </source>
</evidence>
<evidence type="ECO:0000256" key="6">
    <source>
        <dbReference type="ARBA" id="ARBA00015850"/>
    </source>
</evidence>
<evidence type="ECO:0000313" key="20">
    <source>
        <dbReference type="EMBL" id="MFC0268525.1"/>
    </source>
</evidence>
<feature type="transmembrane region" description="Helical" evidence="19">
    <location>
        <begin position="37"/>
        <end position="56"/>
    </location>
</feature>
<name>A0ABV6G4Q5_9GAMM</name>
<dbReference type="EMBL" id="JBHLVX010000043">
    <property type="protein sequence ID" value="MFC0268525.1"/>
    <property type="molecule type" value="Genomic_DNA"/>
</dbReference>
<evidence type="ECO:0000256" key="4">
    <source>
        <dbReference type="ARBA" id="ARBA00010561"/>
    </source>
</evidence>
<feature type="transmembrane region" description="Helical" evidence="19">
    <location>
        <begin position="110"/>
        <end position="129"/>
    </location>
</feature>
<evidence type="ECO:0000256" key="11">
    <source>
        <dbReference type="ARBA" id="ARBA00022842"/>
    </source>
</evidence>
<dbReference type="NCBIfam" id="TIGR00317">
    <property type="entry name" value="cobS"/>
    <property type="match status" value="1"/>
</dbReference>
<proteinExistence type="inferred from homology"/>
<feature type="transmembrane region" description="Helical" evidence="19">
    <location>
        <begin position="62"/>
        <end position="80"/>
    </location>
</feature>
<comment type="cofactor">
    <cofactor evidence="1 19">
        <name>Mg(2+)</name>
        <dbReference type="ChEBI" id="CHEBI:18420"/>
    </cofactor>
</comment>
<evidence type="ECO:0000256" key="10">
    <source>
        <dbReference type="ARBA" id="ARBA00022692"/>
    </source>
</evidence>
<feature type="transmembrane region" description="Helical" evidence="19">
    <location>
        <begin position="135"/>
        <end position="162"/>
    </location>
</feature>
<evidence type="ECO:0000313" key="21">
    <source>
        <dbReference type="Proteomes" id="UP001589814"/>
    </source>
</evidence>
<evidence type="ECO:0000256" key="16">
    <source>
        <dbReference type="ARBA" id="ARBA00032853"/>
    </source>
</evidence>
<evidence type="ECO:0000256" key="18">
    <source>
        <dbReference type="ARBA" id="ARBA00049504"/>
    </source>
</evidence>
<accession>A0ABV6G4Q5</accession>
<evidence type="ECO:0000256" key="15">
    <source>
        <dbReference type="ARBA" id="ARBA00032605"/>
    </source>
</evidence>
<dbReference type="HAMAP" id="MF_00719">
    <property type="entry name" value="CobS"/>
    <property type="match status" value="1"/>
</dbReference>
<dbReference type="PANTHER" id="PTHR34148">
    <property type="entry name" value="ADENOSYLCOBINAMIDE-GDP RIBAZOLETRANSFERASE"/>
    <property type="match status" value="1"/>
</dbReference>
<evidence type="ECO:0000256" key="12">
    <source>
        <dbReference type="ARBA" id="ARBA00022989"/>
    </source>
</evidence>
<sequence>MQTQWQWFCLAITFLTRIPLPVRGEVDNEALARCQRWFALAGALIGVLAASIYLLAALLWPLPVAALITLVALLLLTGGLHEDGLADCADGIGGARDVGARLAIMKDSRVGSYGVLALVVSFVGRLLLLGALSPALAAVALIAAHCLSRALAALLMGALPYLRRDESSRVRAMTGAQRPSDRRWLIGVALAVALAALGPSTALVVLAVTGLVGGLAWLFFRRQLGGVTGDALGAAQQVSELAVYLTLTALFPYRDF</sequence>
<comment type="function">
    <text evidence="14 19">Joins adenosylcobinamide-GDP and alpha-ribazole to generate adenosylcobalamin (Ado-cobalamin). Also synthesizes adenosylcobalamin 5'-phosphate from adenosylcobinamide-GDP and alpha-ribazole 5'-phosphate.</text>
</comment>
<organism evidence="20 21">
    <name type="scientific">Kushneria aurantia</name>
    <dbReference type="NCBI Taxonomy" id="504092"/>
    <lineage>
        <taxon>Bacteria</taxon>
        <taxon>Pseudomonadati</taxon>
        <taxon>Pseudomonadota</taxon>
        <taxon>Gammaproteobacteria</taxon>
        <taxon>Oceanospirillales</taxon>
        <taxon>Halomonadaceae</taxon>
        <taxon>Kushneria</taxon>
    </lineage>
</organism>
<keyword evidence="13 19" id="KW-0472">Membrane</keyword>
<dbReference type="Pfam" id="PF02654">
    <property type="entry name" value="CobS"/>
    <property type="match status" value="1"/>
</dbReference>
<evidence type="ECO:0000256" key="1">
    <source>
        <dbReference type="ARBA" id="ARBA00001946"/>
    </source>
</evidence>
<feature type="transmembrane region" description="Helical" evidence="19">
    <location>
        <begin position="182"/>
        <end position="197"/>
    </location>
</feature>
<comment type="caution">
    <text evidence="20">The sequence shown here is derived from an EMBL/GenBank/DDBJ whole genome shotgun (WGS) entry which is preliminary data.</text>
</comment>
<dbReference type="Proteomes" id="UP001589814">
    <property type="component" value="Unassembled WGS sequence"/>
</dbReference>
<evidence type="ECO:0000256" key="9">
    <source>
        <dbReference type="ARBA" id="ARBA00022679"/>
    </source>
</evidence>
<keyword evidence="11 19" id="KW-0460">Magnesium</keyword>
<keyword evidence="10 19" id="KW-0812">Transmembrane</keyword>
<dbReference type="PANTHER" id="PTHR34148:SF1">
    <property type="entry name" value="ADENOSYLCOBINAMIDE-GDP RIBAZOLETRANSFERASE"/>
    <property type="match status" value="1"/>
</dbReference>
<evidence type="ECO:0000256" key="2">
    <source>
        <dbReference type="ARBA" id="ARBA00004651"/>
    </source>
</evidence>
<evidence type="ECO:0000256" key="5">
    <source>
        <dbReference type="ARBA" id="ARBA00013200"/>
    </source>
</evidence>
<evidence type="ECO:0000256" key="13">
    <source>
        <dbReference type="ARBA" id="ARBA00023136"/>
    </source>
</evidence>
<keyword evidence="9 19" id="KW-0808">Transferase</keyword>
<gene>
    <name evidence="19 20" type="primary">cobS</name>
    <name evidence="20" type="ORF">ACFFHW_11135</name>
</gene>
<evidence type="ECO:0000256" key="14">
    <source>
        <dbReference type="ARBA" id="ARBA00025228"/>
    </source>
</evidence>
<dbReference type="EC" id="2.7.8.26" evidence="5 19"/>
<protein>
    <recommendedName>
        <fullName evidence="6 19">Adenosylcobinamide-GDP ribazoletransferase</fullName>
        <ecNumber evidence="5 19">2.7.8.26</ecNumber>
    </recommendedName>
    <alternativeName>
        <fullName evidence="16 19">Cobalamin synthase</fullName>
    </alternativeName>
    <alternativeName>
        <fullName evidence="15 19">Cobalamin-5'-phosphate synthase</fullName>
    </alternativeName>
</protein>
<keyword evidence="8 19" id="KW-0169">Cobalamin biosynthesis</keyword>
<evidence type="ECO:0000256" key="7">
    <source>
        <dbReference type="ARBA" id="ARBA00022475"/>
    </source>
</evidence>
<reference evidence="20 21" key="1">
    <citation type="submission" date="2024-09" db="EMBL/GenBank/DDBJ databases">
        <authorList>
            <person name="Sun Q."/>
            <person name="Mori K."/>
        </authorList>
    </citation>
    <scope>NUCLEOTIDE SEQUENCE [LARGE SCALE GENOMIC DNA]</scope>
    <source>
        <strain evidence="20 21">CCM 7415</strain>
    </source>
</reference>
<evidence type="ECO:0000256" key="17">
    <source>
        <dbReference type="ARBA" id="ARBA00048623"/>
    </source>
</evidence>
<keyword evidence="21" id="KW-1185">Reference proteome</keyword>
<dbReference type="GO" id="GO:0051073">
    <property type="term" value="F:adenosylcobinamide-GDP ribazoletransferase activity"/>
    <property type="evidence" value="ECO:0007669"/>
    <property type="project" value="UniProtKB-EC"/>
</dbReference>
<comment type="similarity">
    <text evidence="4 19">Belongs to the CobS family.</text>
</comment>
<dbReference type="RefSeq" id="WP_019950134.1">
    <property type="nucleotide sequence ID" value="NZ_JBHLVX010000043.1"/>
</dbReference>
<keyword evidence="7 19" id="KW-1003">Cell membrane</keyword>
<dbReference type="InterPro" id="IPR003805">
    <property type="entry name" value="CobS"/>
</dbReference>
<comment type="catalytic activity">
    <reaction evidence="17 19">
        <text>alpha-ribazole + adenosylcob(III)inamide-GDP = adenosylcob(III)alamin + GMP + H(+)</text>
        <dbReference type="Rhea" id="RHEA:16049"/>
        <dbReference type="ChEBI" id="CHEBI:10329"/>
        <dbReference type="ChEBI" id="CHEBI:15378"/>
        <dbReference type="ChEBI" id="CHEBI:18408"/>
        <dbReference type="ChEBI" id="CHEBI:58115"/>
        <dbReference type="ChEBI" id="CHEBI:60487"/>
        <dbReference type="EC" id="2.7.8.26"/>
    </reaction>
</comment>
<comment type="pathway">
    <text evidence="3 19">Cofactor biosynthesis; adenosylcobalamin biosynthesis; adenosylcobalamin from cob(II)yrinate a,c-diamide: step 7/7.</text>
</comment>
<evidence type="ECO:0000256" key="8">
    <source>
        <dbReference type="ARBA" id="ARBA00022573"/>
    </source>
</evidence>
<comment type="subcellular location">
    <subcellularLocation>
        <location evidence="2 19">Cell membrane</location>
        <topology evidence="2 19">Multi-pass membrane protein</topology>
    </subcellularLocation>
</comment>
<keyword evidence="12 19" id="KW-1133">Transmembrane helix</keyword>
<evidence type="ECO:0000256" key="3">
    <source>
        <dbReference type="ARBA" id="ARBA00004663"/>
    </source>
</evidence>